<dbReference type="InterPro" id="IPR050879">
    <property type="entry name" value="Acyltransferase_3"/>
</dbReference>
<dbReference type="InterPro" id="IPR036514">
    <property type="entry name" value="SGNH_hydro_sf"/>
</dbReference>
<keyword evidence="7" id="KW-0012">Acyltransferase</keyword>
<name>A0A109RG70_9LACT</name>
<dbReference type="EMBL" id="CP014163">
    <property type="protein sequence ID" value="AMB98635.1"/>
    <property type="molecule type" value="Genomic_DNA"/>
</dbReference>
<organism evidence="8 9">
    <name type="scientific">Aerococcus urinaehominis</name>
    <dbReference type="NCBI Taxonomy" id="128944"/>
    <lineage>
        <taxon>Bacteria</taxon>
        <taxon>Bacillati</taxon>
        <taxon>Bacillota</taxon>
        <taxon>Bacilli</taxon>
        <taxon>Lactobacillales</taxon>
        <taxon>Aerococcaceae</taxon>
        <taxon>Aerococcus</taxon>
    </lineage>
</organism>
<evidence type="ECO:0000313" key="8">
    <source>
        <dbReference type="EMBL" id="AMB98635.1"/>
    </source>
</evidence>
<evidence type="ECO:0000256" key="2">
    <source>
        <dbReference type="ARBA" id="ARBA00022475"/>
    </source>
</evidence>
<dbReference type="Proteomes" id="UP000062260">
    <property type="component" value="Chromosome"/>
</dbReference>
<keyword evidence="9" id="KW-1185">Reference proteome</keyword>
<protein>
    <submittedName>
        <fullName evidence="8">Uncharacterized protein</fullName>
    </submittedName>
</protein>
<evidence type="ECO:0000256" key="6">
    <source>
        <dbReference type="ARBA" id="ARBA00023136"/>
    </source>
</evidence>
<accession>A0A109RG70</accession>
<reference evidence="8 9" key="1">
    <citation type="journal article" date="2016" name="Genome Announc.">
        <title>Complete Genome Sequences of Aerococcus christensenii CCUG 28831T, Aerococcus sanguinicola CCUG 43001T, Aerococcus urinae CCUG 36881T, Aerococcus urinaeequi CCUG 28094T, Aerococcus urinaehominis CCUG 42038 BT, and Aerococcus viridans CCUG 4311T.</title>
        <authorList>
            <person name="Carkaci D."/>
            <person name="Dargis R."/>
            <person name="Nielsen X.C."/>
            <person name="Skovgaard O."/>
            <person name="Fuursted K."/>
            <person name="Christensen J.J."/>
        </authorList>
    </citation>
    <scope>NUCLEOTIDE SEQUENCE [LARGE SCALE GENOMIC DNA]</scope>
    <source>
        <strain evidence="8 9">CCUG42038B</strain>
    </source>
</reference>
<evidence type="ECO:0000256" key="4">
    <source>
        <dbReference type="ARBA" id="ARBA00022692"/>
    </source>
</evidence>
<dbReference type="OrthoDB" id="9796461at2"/>
<dbReference type="InterPro" id="IPR002656">
    <property type="entry name" value="Acyl_transf_3_dom"/>
</dbReference>
<reference evidence="9" key="2">
    <citation type="submission" date="2016-01" db="EMBL/GenBank/DDBJ databases">
        <title>Six Aerococcus type strain genome sequencing and assembly using PacBio and Illumina Hiseq.</title>
        <authorList>
            <person name="Carkaci D."/>
            <person name="Dargis R."/>
            <person name="Nielsen X.C."/>
            <person name="Skovgaard O."/>
            <person name="Fuursted K."/>
            <person name="Christensen J.J."/>
        </authorList>
    </citation>
    <scope>NUCLEOTIDE SEQUENCE [LARGE SCALE GENOMIC DNA]</scope>
    <source>
        <strain evidence="9">CCUG42038B</strain>
    </source>
</reference>
<dbReference type="PANTHER" id="PTHR23028:SF53">
    <property type="entry name" value="ACYL_TRANSF_3 DOMAIN-CONTAINING PROTEIN"/>
    <property type="match status" value="1"/>
</dbReference>
<evidence type="ECO:0000256" key="1">
    <source>
        <dbReference type="ARBA" id="ARBA00004651"/>
    </source>
</evidence>
<keyword evidence="6" id="KW-0472">Membrane</keyword>
<proteinExistence type="predicted"/>
<evidence type="ECO:0000256" key="7">
    <source>
        <dbReference type="ARBA" id="ARBA00023315"/>
    </source>
</evidence>
<dbReference type="PANTHER" id="PTHR23028">
    <property type="entry name" value="ACETYLTRANSFERASE"/>
    <property type="match status" value="1"/>
</dbReference>
<dbReference type="AlphaFoldDB" id="A0A109RG70"/>
<evidence type="ECO:0000256" key="3">
    <source>
        <dbReference type="ARBA" id="ARBA00022679"/>
    </source>
</evidence>
<comment type="subcellular location">
    <subcellularLocation>
        <location evidence="1">Cell membrane</location>
        <topology evidence="1">Multi-pass membrane protein</topology>
    </subcellularLocation>
</comment>
<dbReference type="GO" id="GO:0016747">
    <property type="term" value="F:acyltransferase activity, transferring groups other than amino-acyl groups"/>
    <property type="evidence" value="ECO:0007669"/>
    <property type="project" value="InterPro"/>
</dbReference>
<dbReference type="STRING" id="128944.AWM75_00885"/>
<dbReference type="RefSeq" id="WP_067977294.1">
    <property type="nucleotide sequence ID" value="NZ_CP014163.1"/>
</dbReference>
<keyword evidence="4" id="KW-0812">Transmembrane</keyword>
<dbReference type="SUPFAM" id="SSF52266">
    <property type="entry name" value="SGNH hydrolase"/>
    <property type="match status" value="1"/>
</dbReference>
<dbReference type="Gene3D" id="3.40.50.1110">
    <property type="entry name" value="SGNH hydrolase"/>
    <property type="match status" value="1"/>
</dbReference>
<gene>
    <name evidence="8" type="ORF">AWM75_00885</name>
</gene>
<sequence>MKKHFLPALDSLRLFAMIAIIGYHYFEFALPGGFLGVNVFLILSGFLLTRQLNWRNEDHQLYQADIDQNYLDVNQESRAAKRADQALIQWRKIGQRLLKIWLPMLVMVVASLIFIYLFRSDLLVNIRNSALASLALVNNFQQIIAGQSYFANSLSPSIFTHLWYLSLYAQLVVIWQIAYPLLQRTIKNRGKRLLVILALALASIIAMAIIFKPGQDPSRVYYGLDTRAFSFLIGAGLALLPSQAELLLQVVNKNAEEDSQKTGSMLSSWLPSLVIIASSLALLAMVTKMTAQASFTYYGGMVLFDMVTALLIWCLVDGQGFLAQVFRFKPFVWLGQQTFAAYLFYYPIFIIFYSQTTTENNFTNNVIIQLVTLAVIAILFQGFVINRNWRVSLESKAPSVNAWVVKFRALNWSLIGKISALALAGLVIFTAPTSDQAQAWEAENAKNINYIAEKNRAGITEIKSFEDYVSQLPEDQQAYYDYISKQDAAKHLDQPISFIGDSLTVGAAPGIYTVFPQANIQAEVGMQVSYALPVVQSMAANNELAANVVFFLGSNGGFSQDQLDALLDTIGSDRQIYLVTTHVTRPWASQVNQLLTQASQNRDNVHLIDWGGYFAGQAEAGAWLREDGVHFNEEGIKQWLGMLATEVN</sequence>
<dbReference type="GO" id="GO:0005886">
    <property type="term" value="C:plasma membrane"/>
    <property type="evidence" value="ECO:0007669"/>
    <property type="project" value="UniProtKB-SubCell"/>
</dbReference>
<evidence type="ECO:0000313" key="9">
    <source>
        <dbReference type="Proteomes" id="UP000062260"/>
    </source>
</evidence>
<dbReference type="KEGG" id="auh:AWM75_00885"/>
<dbReference type="GO" id="GO:0009103">
    <property type="term" value="P:lipopolysaccharide biosynthetic process"/>
    <property type="evidence" value="ECO:0007669"/>
    <property type="project" value="TreeGrafter"/>
</dbReference>
<dbReference type="Pfam" id="PF01757">
    <property type="entry name" value="Acyl_transf_3"/>
    <property type="match status" value="1"/>
</dbReference>
<evidence type="ECO:0000256" key="5">
    <source>
        <dbReference type="ARBA" id="ARBA00022989"/>
    </source>
</evidence>
<keyword evidence="2" id="KW-1003">Cell membrane</keyword>
<dbReference type="CDD" id="cd01840">
    <property type="entry name" value="SGNH_hydrolase_yrhL_like"/>
    <property type="match status" value="1"/>
</dbReference>
<keyword evidence="3" id="KW-0808">Transferase</keyword>
<keyword evidence="5" id="KW-1133">Transmembrane helix</keyword>